<dbReference type="AlphaFoldDB" id="A0A175RHW9"/>
<sequence length="396" mass="42462">MTTARPLRIALVTSGLAITGGLERCVLEDTEELVAAGHDVVVWHRDDEMARAGEGRPPYERLGVRLVHGTDPRFGVRTAFRDVLRFVREGLRIRSWRPDVIWLNRPEYLPFGRVVSAVSRVPLAVHLHHAPNYGRLRPFAGGRTRYLAVSSAMAEAWAAVGAPRDRITIVPNGVDTAEFPPPTADGRRTARERLGLPADAPVVLYYGRLSRAKGVVALLEAWGRVRTATHVRERVACPSAAGSAPSAPVLVLAGALYPDETAHVQQAVDALPEGSVVVLPERDDVLPLLHAADLVVVPSIEPEGFGRTVVEAMSAGTPVVAAASGGTAEILSDEWARYTVDPTDPHALAARIVEVLAEAAADPSLGPRGRARVSARYGRTQHVAALLAALEEHAGR</sequence>
<proteinExistence type="predicted"/>
<dbReference type="Pfam" id="PF00534">
    <property type="entry name" value="Glycos_transf_1"/>
    <property type="match status" value="1"/>
</dbReference>
<dbReference type="PANTHER" id="PTHR45947">
    <property type="entry name" value="SULFOQUINOVOSYL TRANSFERASE SQD2"/>
    <property type="match status" value="1"/>
</dbReference>
<dbReference type="STRING" id="33881.NS184_14620"/>
<evidence type="ECO:0000313" key="7">
    <source>
        <dbReference type="Proteomes" id="UP000078252"/>
    </source>
</evidence>
<keyword evidence="2" id="KW-0328">Glycosyltransferase</keyword>
<dbReference type="Proteomes" id="UP000078252">
    <property type="component" value="Unassembled WGS sequence"/>
</dbReference>
<dbReference type="Gene3D" id="3.40.50.2000">
    <property type="entry name" value="Glycogen Phosphorylase B"/>
    <property type="match status" value="2"/>
</dbReference>
<gene>
    <name evidence="6" type="ORF">NS184_14620</name>
</gene>
<reference evidence="6 7" key="1">
    <citation type="journal article" date="2016" name="Front. Microbiol.">
        <title>Genomic Resource of Rice Seed Associated Bacteria.</title>
        <authorList>
            <person name="Midha S."/>
            <person name="Bansal K."/>
            <person name="Sharma S."/>
            <person name="Kumar N."/>
            <person name="Patil P.P."/>
            <person name="Chaudhry V."/>
            <person name="Patil P.B."/>
        </authorList>
    </citation>
    <scope>NUCLEOTIDE SEQUENCE [LARGE SCALE GENOMIC DNA]</scope>
    <source>
        <strain evidence="6 7">NS184</strain>
    </source>
</reference>
<evidence type="ECO:0000256" key="1">
    <source>
        <dbReference type="ARBA" id="ARBA00021292"/>
    </source>
</evidence>
<dbReference type="PANTHER" id="PTHR45947:SF3">
    <property type="entry name" value="SULFOQUINOVOSYL TRANSFERASE SQD2"/>
    <property type="match status" value="1"/>
</dbReference>
<evidence type="ECO:0000256" key="2">
    <source>
        <dbReference type="ARBA" id="ARBA00022676"/>
    </source>
</evidence>
<keyword evidence="3" id="KW-0808">Transferase</keyword>
<evidence type="ECO:0000313" key="6">
    <source>
        <dbReference type="EMBL" id="KTR02981.1"/>
    </source>
</evidence>
<dbReference type="InterPro" id="IPR001296">
    <property type="entry name" value="Glyco_trans_1"/>
</dbReference>
<comment type="caution">
    <text evidence="6">The sequence shown here is derived from an EMBL/GenBank/DDBJ whole genome shotgun (WGS) entry which is preliminary data.</text>
</comment>
<dbReference type="InterPro" id="IPR028098">
    <property type="entry name" value="Glyco_trans_4-like_N"/>
</dbReference>
<evidence type="ECO:0000259" key="4">
    <source>
        <dbReference type="Pfam" id="PF00534"/>
    </source>
</evidence>
<dbReference type="InterPro" id="IPR050194">
    <property type="entry name" value="Glycosyltransferase_grp1"/>
</dbReference>
<dbReference type="RefSeq" id="WP_058726821.1">
    <property type="nucleotide sequence ID" value="NZ_LDQC01000093.1"/>
</dbReference>
<dbReference type="Pfam" id="PF13439">
    <property type="entry name" value="Glyco_transf_4"/>
    <property type="match status" value="1"/>
</dbReference>
<dbReference type="CDD" id="cd03801">
    <property type="entry name" value="GT4_PimA-like"/>
    <property type="match status" value="1"/>
</dbReference>
<organism evidence="6 7">
    <name type="scientific">Curtobacterium luteum</name>
    <dbReference type="NCBI Taxonomy" id="33881"/>
    <lineage>
        <taxon>Bacteria</taxon>
        <taxon>Bacillati</taxon>
        <taxon>Actinomycetota</taxon>
        <taxon>Actinomycetes</taxon>
        <taxon>Micrococcales</taxon>
        <taxon>Microbacteriaceae</taxon>
        <taxon>Curtobacterium</taxon>
    </lineage>
</organism>
<dbReference type="PATRIC" id="fig|33881.3.peg.3454"/>
<name>A0A175RHW9_9MICO</name>
<dbReference type="GO" id="GO:1901137">
    <property type="term" value="P:carbohydrate derivative biosynthetic process"/>
    <property type="evidence" value="ECO:0007669"/>
    <property type="project" value="UniProtKB-ARBA"/>
</dbReference>
<dbReference type="GO" id="GO:0016758">
    <property type="term" value="F:hexosyltransferase activity"/>
    <property type="evidence" value="ECO:0007669"/>
    <property type="project" value="TreeGrafter"/>
</dbReference>
<feature type="domain" description="Glycosyl transferase family 1" evidence="4">
    <location>
        <begin position="187"/>
        <end position="366"/>
    </location>
</feature>
<evidence type="ECO:0000259" key="5">
    <source>
        <dbReference type="Pfam" id="PF13439"/>
    </source>
</evidence>
<feature type="domain" description="Glycosyltransferase subfamily 4-like N-terminal" evidence="5">
    <location>
        <begin position="20"/>
        <end position="177"/>
    </location>
</feature>
<evidence type="ECO:0000256" key="3">
    <source>
        <dbReference type="ARBA" id="ARBA00022679"/>
    </source>
</evidence>
<dbReference type="SUPFAM" id="SSF53756">
    <property type="entry name" value="UDP-Glycosyltransferase/glycogen phosphorylase"/>
    <property type="match status" value="1"/>
</dbReference>
<dbReference type="EMBL" id="LDQC01000093">
    <property type="protein sequence ID" value="KTR02981.1"/>
    <property type="molecule type" value="Genomic_DNA"/>
</dbReference>
<accession>A0A175RHW9</accession>
<protein>
    <recommendedName>
        <fullName evidence="1">D-inositol 3-phosphate glycosyltransferase</fullName>
    </recommendedName>
</protein>